<organism evidence="1 2">
    <name type="scientific">Moelleriella libera RCEF 2490</name>
    <dbReference type="NCBI Taxonomy" id="1081109"/>
    <lineage>
        <taxon>Eukaryota</taxon>
        <taxon>Fungi</taxon>
        <taxon>Dikarya</taxon>
        <taxon>Ascomycota</taxon>
        <taxon>Pezizomycotina</taxon>
        <taxon>Sordariomycetes</taxon>
        <taxon>Hypocreomycetidae</taxon>
        <taxon>Hypocreales</taxon>
        <taxon>Clavicipitaceae</taxon>
        <taxon>Moelleriella</taxon>
    </lineage>
</organism>
<gene>
    <name evidence="1" type="ORF">AAL_02298</name>
</gene>
<dbReference type="AlphaFoldDB" id="A0A168FCP3"/>
<dbReference type="OrthoDB" id="4158189at2759"/>
<proteinExistence type="predicted"/>
<keyword evidence="2" id="KW-1185">Reference proteome</keyword>
<accession>A0A168FCP3</accession>
<dbReference type="EMBL" id="AZGY01000003">
    <property type="protein sequence ID" value="KZZ99726.1"/>
    <property type="molecule type" value="Genomic_DNA"/>
</dbReference>
<evidence type="ECO:0000313" key="1">
    <source>
        <dbReference type="EMBL" id="KZZ99726.1"/>
    </source>
</evidence>
<protein>
    <submittedName>
        <fullName evidence="1">Uncharacterized protein</fullName>
    </submittedName>
</protein>
<dbReference type="Proteomes" id="UP000078544">
    <property type="component" value="Unassembled WGS sequence"/>
</dbReference>
<comment type="caution">
    <text evidence="1">The sequence shown here is derived from an EMBL/GenBank/DDBJ whole genome shotgun (WGS) entry which is preliminary data.</text>
</comment>
<name>A0A168FCP3_9HYPO</name>
<sequence>MCGPEFTNRPRGGALAALSAPNNKPRCSDCLNGDLAFHTPGQPGSSEATHARFTPSQDHQIDDVEKLRIVIHSIGDMTKAASDCGLFHQFTLPATNLRNKYIELPLERPLSLEVGKDGIIGRRVSMFSGRESGPDIVLAEGIVGYNFLEHRSAL</sequence>
<evidence type="ECO:0000313" key="2">
    <source>
        <dbReference type="Proteomes" id="UP000078544"/>
    </source>
</evidence>
<reference evidence="1 2" key="1">
    <citation type="journal article" date="2016" name="Genome Biol. Evol.">
        <title>Divergent and convergent evolution of fungal pathogenicity.</title>
        <authorList>
            <person name="Shang Y."/>
            <person name="Xiao G."/>
            <person name="Zheng P."/>
            <person name="Cen K."/>
            <person name="Zhan S."/>
            <person name="Wang C."/>
        </authorList>
    </citation>
    <scope>NUCLEOTIDE SEQUENCE [LARGE SCALE GENOMIC DNA]</scope>
    <source>
        <strain evidence="1 2">RCEF 2490</strain>
    </source>
</reference>